<sequence length="110" mass="12388">MAKLHDMRLKLLIQQEHELISKSQPNDLDLSIVQARCLCWLALLAEAHEDQANDAEKRGDAEQAMGWFADSMRLRDVINLVTSIEIPLPDSPDSLDENDELLDGPTILPK</sequence>
<dbReference type="Proteomes" id="UP000030481">
    <property type="component" value="Unassembled WGS sequence"/>
</dbReference>
<protein>
    <submittedName>
        <fullName evidence="2">Uncharacterized protein</fullName>
    </submittedName>
</protein>
<accession>A0A0A2B1D7</accession>
<evidence type="ECO:0000256" key="1">
    <source>
        <dbReference type="SAM" id="MobiDB-lite"/>
    </source>
</evidence>
<feature type="region of interest" description="Disordered" evidence="1">
    <location>
        <begin position="88"/>
        <end position="110"/>
    </location>
</feature>
<evidence type="ECO:0000313" key="2">
    <source>
        <dbReference type="EMBL" id="KGG07666.1"/>
    </source>
</evidence>
<dbReference type="AlphaFoldDB" id="A0A0A2B1D7"/>
<feature type="compositionally biased region" description="Acidic residues" evidence="1">
    <location>
        <begin position="93"/>
        <end position="102"/>
    </location>
</feature>
<dbReference type="EMBL" id="JNAR01000014">
    <property type="protein sequence ID" value="KGG07666.1"/>
    <property type="molecule type" value="Genomic_DNA"/>
</dbReference>
<dbReference type="RefSeq" id="WP_032517936.1">
    <property type="nucleotide sequence ID" value="NZ_JNAR01000014.1"/>
</dbReference>
<name>A0A0A2B1D7_PROMR</name>
<reference evidence="3" key="1">
    <citation type="journal article" date="2014" name="Sci. Data">
        <title>Genomes of diverse isolates of the marine cyanobacterium Prochlorococcus.</title>
        <authorList>
            <person name="Biller S."/>
            <person name="Berube P."/>
            <person name="Thompson J."/>
            <person name="Kelly L."/>
            <person name="Roggensack S."/>
            <person name="Awad L."/>
            <person name="Roache-Johnson K."/>
            <person name="Ding H."/>
            <person name="Giovannoni S.J."/>
            <person name="Moore L.R."/>
            <person name="Chisholm S.W."/>
        </authorList>
    </citation>
    <scope>NUCLEOTIDE SEQUENCE [LARGE SCALE GENOMIC DNA]</scope>
</reference>
<comment type="caution">
    <text evidence="2">The sequence shown here is derived from an EMBL/GenBank/DDBJ whole genome shotgun (WGS) entry which is preliminary data.</text>
</comment>
<evidence type="ECO:0000313" key="3">
    <source>
        <dbReference type="Proteomes" id="UP000030481"/>
    </source>
</evidence>
<proteinExistence type="predicted"/>
<gene>
    <name evidence="2" type="ORF">EV01_1098</name>
</gene>
<organism evidence="2 3">
    <name type="scientific">Prochlorococcus marinus str. MIT 9401</name>
    <dbReference type="NCBI Taxonomy" id="167551"/>
    <lineage>
        <taxon>Bacteria</taxon>
        <taxon>Bacillati</taxon>
        <taxon>Cyanobacteriota</taxon>
        <taxon>Cyanophyceae</taxon>
        <taxon>Synechococcales</taxon>
        <taxon>Prochlorococcaceae</taxon>
        <taxon>Prochlorococcus</taxon>
    </lineage>
</organism>